<feature type="non-terminal residue" evidence="2">
    <location>
        <position position="1"/>
    </location>
</feature>
<reference evidence="2 3" key="1">
    <citation type="submission" date="2016-03" db="EMBL/GenBank/DDBJ databases">
        <title>Comparative genomics of the ectomycorrhizal sister species Rhizopogon vinicolor and Rhizopogon vesiculosus (Basidiomycota: Boletales) reveals a divergence of the mating type B locus.</title>
        <authorList>
            <person name="Mujic A.B."/>
            <person name="Kuo A."/>
            <person name="Tritt A."/>
            <person name="Lipzen A."/>
            <person name="Chen C."/>
            <person name="Johnson J."/>
            <person name="Sharma A."/>
            <person name="Barry K."/>
            <person name="Grigoriev I.V."/>
            <person name="Spatafora J.W."/>
        </authorList>
    </citation>
    <scope>NUCLEOTIDE SEQUENCE [LARGE SCALE GENOMIC DNA]</scope>
    <source>
        <strain evidence="2 3">AM-OR11-056</strain>
    </source>
</reference>
<organism evidence="2 3">
    <name type="scientific">Rhizopogon vesiculosus</name>
    <dbReference type="NCBI Taxonomy" id="180088"/>
    <lineage>
        <taxon>Eukaryota</taxon>
        <taxon>Fungi</taxon>
        <taxon>Dikarya</taxon>
        <taxon>Basidiomycota</taxon>
        <taxon>Agaricomycotina</taxon>
        <taxon>Agaricomycetes</taxon>
        <taxon>Agaricomycetidae</taxon>
        <taxon>Boletales</taxon>
        <taxon>Suillineae</taxon>
        <taxon>Rhizopogonaceae</taxon>
        <taxon>Rhizopogon</taxon>
    </lineage>
</organism>
<dbReference type="OrthoDB" id="2688093at2759"/>
<dbReference type="EMBL" id="LVVM01004230">
    <property type="protein sequence ID" value="OJA13286.1"/>
    <property type="molecule type" value="Genomic_DNA"/>
</dbReference>
<name>A0A1J8PVK8_9AGAM</name>
<dbReference type="Proteomes" id="UP000183567">
    <property type="component" value="Unassembled WGS sequence"/>
</dbReference>
<sequence>FGTTAADQSPCTASATIINSDDNDELFRATQQPPLDPSIFTSAPPSTASGKRKAIKDDDSTLTPVCPSCSTKSGGSGKAPCLMMLLAIQQMGSDMHSLSSTFEHVLTNTYEANTLSSADSTPMCRQKAVLQLQKEGLEAHQILNILHKFQSDIAIVDIYLAIKDPAVKELFLNYHSK</sequence>
<proteinExistence type="predicted"/>
<protein>
    <submittedName>
        <fullName evidence="2">Uncharacterized protein</fullName>
    </submittedName>
</protein>
<accession>A0A1J8PVK8</accession>
<evidence type="ECO:0000313" key="3">
    <source>
        <dbReference type="Proteomes" id="UP000183567"/>
    </source>
</evidence>
<evidence type="ECO:0000256" key="1">
    <source>
        <dbReference type="SAM" id="MobiDB-lite"/>
    </source>
</evidence>
<comment type="caution">
    <text evidence="2">The sequence shown here is derived from an EMBL/GenBank/DDBJ whole genome shotgun (WGS) entry which is preliminary data.</text>
</comment>
<evidence type="ECO:0000313" key="2">
    <source>
        <dbReference type="EMBL" id="OJA13286.1"/>
    </source>
</evidence>
<gene>
    <name evidence="2" type="ORF">AZE42_10823</name>
</gene>
<feature type="region of interest" description="Disordered" evidence="1">
    <location>
        <begin position="22"/>
        <end position="61"/>
    </location>
</feature>
<feature type="compositionally biased region" description="Polar residues" evidence="1">
    <location>
        <begin position="29"/>
        <end position="49"/>
    </location>
</feature>
<keyword evidence="3" id="KW-1185">Reference proteome</keyword>
<dbReference type="AlphaFoldDB" id="A0A1J8PVK8"/>